<dbReference type="InterPro" id="IPR001452">
    <property type="entry name" value="SH3_domain"/>
</dbReference>
<evidence type="ECO:0000259" key="5">
    <source>
        <dbReference type="PROSITE" id="PS50002"/>
    </source>
</evidence>
<keyword evidence="8" id="KW-1185">Reference proteome</keyword>
<keyword evidence="3" id="KW-0863">Zinc-finger</keyword>
<dbReference type="SUPFAM" id="SSF50044">
    <property type="entry name" value="SH3-domain"/>
    <property type="match status" value="1"/>
</dbReference>
<protein>
    <submittedName>
        <fullName evidence="9">PH domain-containing protein</fullName>
    </submittedName>
</protein>
<dbReference type="GO" id="GO:0005096">
    <property type="term" value="F:GTPase activator activity"/>
    <property type="evidence" value="ECO:0007669"/>
    <property type="project" value="InterPro"/>
</dbReference>
<dbReference type="Pfam" id="PF14604">
    <property type="entry name" value="SH3_9"/>
    <property type="match status" value="1"/>
</dbReference>
<keyword evidence="3" id="KW-0479">Metal-binding</keyword>
<dbReference type="InterPro" id="IPR038508">
    <property type="entry name" value="ArfGAP_dom_sf"/>
</dbReference>
<dbReference type="InterPro" id="IPR027267">
    <property type="entry name" value="AH/BAR_dom_sf"/>
</dbReference>
<keyword evidence="1 2" id="KW-0728">SH3 domain</keyword>
<dbReference type="SUPFAM" id="SSF57863">
    <property type="entry name" value="ArfGap/RecO-like zinc finger"/>
    <property type="match status" value="1"/>
</dbReference>
<dbReference type="PANTHER" id="PTHR45854">
    <property type="entry name" value="ASAP FAMILY MEMBER"/>
    <property type="match status" value="1"/>
</dbReference>
<feature type="region of interest" description="Disordered" evidence="4">
    <location>
        <begin position="748"/>
        <end position="772"/>
    </location>
</feature>
<proteinExistence type="predicted"/>
<dbReference type="SUPFAM" id="SSF50729">
    <property type="entry name" value="PH domain-like"/>
    <property type="match status" value="1"/>
</dbReference>
<evidence type="ECO:0000256" key="1">
    <source>
        <dbReference type="ARBA" id="ARBA00022443"/>
    </source>
</evidence>
<feature type="domain" description="Arf-GAP" evidence="7">
    <location>
        <begin position="474"/>
        <end position="599"/>
    </location>
</feature>
<reference evidence="9" key="1">
    <citation type="submission" date="2016-04" db="UniProtKB">
        <authorList>
            <consortium name="WormBaseParasite"/>
        </authorList>
    </citation>
    <scope>IDENTIFICATION</scope>
</reference>
<evidence type="ECO:0000259" key="6">
    <source>
        <dbReference type="PROSITE" id="PS50003"/>
    </source>
</evidence>
<organism evidence="8 9">
    <name type="scientific">Elaeophora elaphi</name>
    <dbReference type="NCBI Taxonomy" id="1147741"/>
    <lineage>
        <taxon>Eukaryota</taxon>
        <taxon>Metazoa</taxon>
        <taxon>Ecdysozoa</taxon>
        <taxon>Nematoda</taxon>
        <taxon>Chromadorea</taxon>
        <taxon>Rhabditida</taxon>
        <taxon>Spirurina</taxon>
        <taxon>Spiruromorpha</taxon>
        <taxon>Filarioidea</taxon>
        <taxon>Onchocercidae</taxon>
        <taxon>Elaeophora</taxon>
    </lineage>
</organism>
<evidence type="ECO:0000256" key="3">
    <source>
        <dbReference type="PROSITE-ProRule" id="PRU00288"/>
    </source>
</evidence>
<evidence type="ECO:0000259" key="7">
    <source>
        <dbReference type="PROSITE" id="PS50115"/>
    </source>
</evidence>
<keyword evidence="3" id="KW-0862">Zinc</keyword>
<feature type="domain" description="PH" evidence="6">
    <location>
        <begin position="351"/>
        <end position="444"/>
    </location>
</feature>
<evidence type="ECO:0000313" key="9">
    <source>
        <dbReference type="WBParaSite" id="EEL_0000768301-mRNA-1"/>
    </source>
</evidence>
<dbReference type="PROSITE" id="PS50003">
    <property type="entry name" value="PH_DOMAIN"/>
    <property type="match status" value="1"/>
</dbReference>
<dbReference type="SUPFAM" id="SSF103657">
    <property type="entry name" value="BAR/IMD domain-like"/>
    <property type="match status" value="1"/>
</dbReference>
<sequence>MIASESEGSYGSMLSSFTASVKADLDSPVTSNFGNRIAEYRAEAHRIVEEAEGYTGDFERLRKVAKEVEDTLVILARQLLTFGQTAKEIATKWTSRSESQYESDVAVILMKMECHIKHLYEVSSDVVKDEADLTNLQMRNWQSNIVTPFVALVEMGREIRNRGVERSCRDYENKYVKAEADARKHAKHAGYTRSQLGHGELAEQLSRERLMVQYELCKFLMSVDTIEDRRGPQLLRHFMELVRNQNSYYMNRVRVNEDFRQDMTKLEERMMTRNANRCAQRNTLWDLKGQLEANDEFTRCGSGRRSSGRDSMNLGSRLSGINLGTVNSALLMDNDPLNDLATSTAFFPDLDFTQSGYLYKKSNKKLHKHWQKRRCRIEDGHFWLSHSDESVPPTKLSLLVSDCKPSADDPKSFDLYCRERTYHLQADSETDAKRWMLALKREITRVKTKMLSAETPQGNEGDNTGAISEIYERKMCVAKVRQLPGNSMCADCSSKDDVQWLSNIGALVCIACSGVHRELGVHVSRIQSLNLDVISSLEFLENVQHGNQFQAAQGTFNFVAFDVIDSVLDSFIFFRFDRQRFIQMKYRDRAFVQKLDDPDAYLTEAFNNGDFESAYRALLSPNLTRKPFLRNGPFHQMVLRETSLSLPLADLVMQLRSIEISDMESIMMDCIRSGNADMVAVLLRYRSLSSTVRGVHLNSLIACSEKAEQKKITEALRSLQLGDSTQAQNVAVPPVLFISTPDSGKSNIPSLSRSSSSVSPCPHFPSEPTVSRNFTSKPVNVLMRNGTTISVPQSSSSMEDAGVNRLSKQIFVENESACSSLGGSTAQVIASGSPSLETCAHNNMQPSSSMDSDGGRGLLAFEVPLCSSTPSPSIAFPRIAALSNHYSRNFNSEVPLLYRHYRLLPHYQFRLAKHKTGRSVILGQPANTHELGIILNNLAHVLFMGETNLFQKSGDRSGTVRSLPGHLDPRTSSTKGSDGVIEATFPMAASMSLDPLPLNTQIQENIYVIAPGKEETIDEQNCIAETRNEKEMPARNPYYMDEQGYGGLEFINHFNSGKATSSAFDQAHANLTYGGHNCSSLTNSLAANSSQREMPRYISKNTRLTRPAPVPPALIGVKLKPPIPAPRRFPSLTRENRQRDCTRRCRALYDCKADNSDELSFRQGDIIVITKEKIAGENDTWMEGYLENNPLCRGVFPTTFVTFLS</sequence>
<dbReference type="Gene3D" id="2.30.29.30">
    <property type="entry name" value="Pleckstrin-homology domain (PH domain)/Phosphotyrosine-binding domain (PTB)"/>
    <property type="match status" value="1"/>
</dbReference>
<dbReference type="Gene3D" id="1.10.220.150">
    <property type="entry name" value="Arf GTPase activating protein"/>
    <property type="match status" value="1"/>
</dbReference>
<dbReference type="InterPro" id="IPR037278">
    <property type="entry name" value="ARFGAP/RecO"/>
</dbReference>
<evidence type="ECO:0000256" key="2">
    <source>
        <dbReference type="PROSITE-ProRule" id="PRU00192"/>
    </source>
</evidence>
<dbReference type="InterPro" id="IPR011993">
    <property type="entry name" value="PH-like_dom_sf"/>
</dbReference>
<dbReference type="PANTHER" id="PTHR45854:SF3">
    <property type="entry name" value="ARFGAP WITH SH3 DOMAIN, ANK REPEAT AND PH DOMAIN-CONTAINING PROTEIN"/>
    <property type="match status" value="1"/>
</dbReference>
<feature type="compositionally biased region" description="Low complexity" evidence="4">
    <location>
        <begin position="748"/>
        <end position="766"/>
    </location>
</feature>
<evidence type="ECO:0000313" key="8">
    <source>
        <dbReference type="Proteomes" id="UP000050640"/>
    </source>
</evidence>
<accession>A0A158Q8I3</accession>
<dbReference type="InterPro" id="IPR001849">
    <property type="entry name" value="PH_domain"/>
</dbReference>
<evidence type="ECO:0000256" key="4">
    <source>
        <dbReference type="SAM" id="MobiDB-lite"/>
    </source>
</evidence>
<dbReference type="GO" id="GO:0008270">
    <property type="term" value="F:zinc ion binding"/>
    <property type="evidence" value="ECO:0007669"/>
    <property type="project" value="UniProtKB-KW"/>
</dbReference>
<dbReference type="AlphaFoldDB" id="A0A158Q8I3"/>
<dbReference type="Proteomes" id="UP000050640">
    <property type="component" value="Unplaced"/>
</dbReference>
<dbReference type="Gene3D" id="2.30.30.40">
    <property type="entry name" value="SH3 Domains"/>
    <property type="match status" value="1"/>
</dbReference>
<dbReference type="PRINTS" id="PR00405">
    <property type="entry name" value="REVINTRACTNG"/>
</dbReference>
<dbReference type="Gene3D" id="1.20.1270.60">
    <property type="entry name" value="Arfaptin homology (AH) domain/BAR domain"/>
    <property type="match status" value="1"/>
</dbReference>
<dbReference type="PROSITE" id="PS50002">
    <property type="entry name" value="SH3"/>
    <property type="match status" value="1"/>
</dbReference>
<dbReference type="Pfam" id="PF01412">
    <property type="entry name" value="ArfGap"/>
    <property type="match status" value="1"/>
</dbReference>
<dbReference type="InterPro" id="IPR036028">
    <property type="entry name" value="SH3-like_dom_sf"/>
</dbReference>
<dbReference type="InterPro" id="IPR001164">
    <property type="entry name" value="ArfGAP_dom"/>
</dbReference>
<dbReference type="Pfam" id="PF00169">
    <property type="entry name" value="PH"/>
    <property type="match status" value="1"/>
</dbReference>
<feature type="domain" description="SH3" evidence="5">
    <location>
        <begin position="1140"/>
        <end position="1205"/>
    </location>
</feature>
<dbReference type="InterPro" id="IPR043593">
    <property type="entry name" value="ASAP"/>
</dbReference>
<dbReference type="SMART" id="SM00105">
    <property type="entry name" value="ArfGap"/>
    <property type="match status" value="1"/>
</dbReference>
<dbReference type="PROSITE" id="PS50115">
    <property type="entry name" value="ARFGAP"/>
    <property type="match status" value="1"/>
</dbReference>
<dbReference type="SMART" id="SM00326">
    <property type="entry name" value="SH3"/>
    <property type="match status" value="1"/>
</dbReference>
<name>A0A158Q8I3_9BILA</name>
<dbReference type="SMART" id="SM00233">
    <property type="entry name" value="PH"/>
    <property type="match status" value="1"/>
</dbReference>
<dbReference type="WBParaSite" id="EEL_0000768301-mRNA-1">
    <property type="protein sequence ID" value="EEL_0000768301-mRNA-1"/>
    <property type="gene ID" value="EEL_0000768301"/>
</dbReference>
<feature type="region of interest" description="Disordered" evidence="4">
    <location>
        <begin position="955"/>
        <end position="978"/>
    </location>
</feature>
<dbReference type="STRING" id="1147741.A0A158Q8I3"/>